<dbReference type="InterPro" id="IPR000182">
    <property type="entry name" value="GNAT_dom"/>
</dbReference>
<proteinExistence type="predicted"/>
<accession>H8G6Y8</accession>
<reference evidence="2 3" key="1">
    <citation type="journal article" date="2012" name="Stand. Genomic Sci.">
        <title>Genome sequence of the soil bacterium Saccharomonospora azurea type strain (NA-128(T)).</title>
        <authorList>
            <person name="Klenk H.P."/>
            <person name="Held B."/>
            <person name="Lucas S."/>
            <person name="Lapidus A."/>
            <person name="Copeland A."/>
            <person name="Hammon N."/>
            <person name="Pitluck S."/>
            <person name="Goodwin L.A."/>
            <person name="Han C."/>
            <person name="Tapia R."/>
            <person name="Brambilla E.M."/>
            <person name="Potter G."/>
            <person name="Land M."/>
            <person name="Ivanova N."/>
            <person name="Rohde M."/>
            <person name="Goker M."/>
            <person name="Detter J.C."/>
            <person name="Kyrpides N.C."/>
            <person name="Woyke T."/>
        </authorList>
    </citation>
    <scope>NUCLEOTIDE SEQUENCE [LARGE SCALE GENOMIC DNA]</scope>
    <source>
        <strain evidence="2 3">NA-128</strain>
    </source>
</reference>
<dbReference type="Pfam" id="PF00583">
    <property type="entry name" value="Acetyltransf_1"/>
    <property type="match status" value="1"/>
</dbReference>
<dbReference type="EMBL" id="CM001466">
    <property type="protein sequence ID" value="EHY87257.1"/>
    <property type="molecule type" value="Genomic_DNA"/>
</dbReference>
<dbReference type="RefSeq" id="WP_005437933.1">
    <property type="nucleotide sequence ID" value="NZ_CM001466.1"/>
</dbReference>
<dbReference type="GO" id="GO:0016747">
    <property type="term" value="F:acyltransferase activity, transferring groups other than amino-acyl groups"/>
    <property type="evidence" value="ECO:0007669"/>
    <property type="project" value="InterPro"/>
</dbReference>
<dbReference type="InterPro" id="IPR016181">
    <property type="entry name" value="Acyl_CoA_acyltransferase"/>
</dbReference>
<evidence type="ECO:0000313" key="2">
    <source>
        <dbReference type="EMBL" id="EHY87257.1"/>
    </source>
</evidence>
<name>H8G6Y8_9PSEU</name>
<sequence>MTDLVIRALAAGEEALFDSLPDPGLVGLAAFGKTYRAMAAAGEYRPEWTWVALRDDVVVARAAWWAGPQDDSPIALDWFDFTDAEAAVRLLRASPLRAEYSLRLPPGWRDVPAVREQAEARIDTAVAAGLTLLVERFAYRWTPDCGVPARSGRLVFRPEPDDAVILDVFRRIHQGSLDAHVRRTVAASGLEAAAQEDLDYLRWLPSPREWWRLAYTPAGELVGLTVPGHHYSDPLVAYIGVVPEQRGHGYAYDLLVEATHLLVDEGADRIVAGTDQTNVPMAAHFARAGYPVAQERVDLV</sequence>
<protein>
    <submittedName>
        <fullName evidence="2">Acetyltransferase (GNAT) family protein</fullName>
    </submittedName>
</protein>
<organism evidence="2 3">
    <name type="scientific">Saccharomonospora azurea NA-128</name>
    <dbReference type="NCBI Taxonomy" id="882081"/>
    <lineage>
        <taxon>Bacteria</taxon>
        <taxon>Bacillati</taxon>
        <taxon>Actinomycetota</taxon>
        <taxon>Actinomycetes</taxon>
        <taxon>Pseudonocardiales</taxon>
        <taxon>Pseudonocardiaceae</taxon>
        <taxon>Saccharomonospora</taxon>
    </lineage>
</organism>
<dbReference type="AlphaFoldDB" id="H8G6Y8"/>
<keyword evidence="3" id="KW-1185">Reference proteome</keyword>
<dbReference type="Gene3D" id="3.40.630.30">
    <property type="match status" value="1"/>
</dbReference>
<evidence type="ECO:0000313" key="3">
    <source>
        <dbReference type="Proteomes" id="UP000004705"/>
    </source>
</evidence>
<feature type="domain" description="N-acetyltransferase" evidence="1">
    <location>
        <begin position="167"/>
        <end position="300"/>
    </location>
</feature>
<dbReference type="SUPFAM" id="SSF55729">
    <property type="entry name" value="Acyl-CoA N-acyltransferases (Nat)"/>
    <property type="match status" value="1"/>
</dbReference>
<evidence type="ECO:0000259" key="1">
    <source>
        <dbReference type="PROSITE" id="PS51186"/>
    </source>
</evidence>
<dbReference type="HOGENOM" id="CLU_905895_0_0_11"/>
<dbReference type="PROSITE" id="PS51186">
    <property type="entry name" value="GNAT"/>
    <property type="match status" value="1"/>
</dbReference>
<dbReference type="OrthoDB" id="7942268at2"/>
<gene>
    <name evidence="2" type="ORF">SacazDRAFT_00275</name>
</gene>
<dbReference type="Proteomes" id="UP000004705">
    <property type="component" value="Chromosome"/>
</dbReference>